<dbReference type="InterPro" id="IPR010243">
    <property type="entry name" value="RNA_pol_bsu_bac"/>
</dbReference>
<dbReference type="Pfam" id="PF00562">
    <property type="entry name" value="RNA_pol_Rpb2_6"/>
    <property type="match status" value="1"/>
</dbReference>
<protein>
    <recommendedName>
        <fullName evidence="6 8">DNA-directed RNA polymerase subunit beta</fullName>
        <shortName evidence="6">RNAP subunit beta</shortName>
        <ecNumber evidence="6 8">2.7.7.6</ecNumber>
    </recommendedName>
    <alternativeName>
        <fullName evidence="6">RNA polymerase subunit beta</fullName>
    </alternativeName>
    <alternativeName>
        <fullName evidence="6">Transcriptase subunit beta</fullName>
    </alternativeName>
</protein>
<dbReference type="Gene3D" id="3.90.1100.10">
    <property type="match status" value="2"/>
</dbReference>
<feature type="region of interest" description="Disordered" evidence="9">
    <location>
        <begin position="1184"/>
        <end position="1208"/>
    </location>
</feature>
<dbReference type="Pfam" id="PF04561">
    <property type="entry name" value="RNA_pol_Rpb2_2"/>
    <property type="match status" value="2"/>
</dbReference>
<dbReference type="Gene3D" id="3.90.1800.10">
    <property type="entry name" value="RNA polymerase alpha subunit dimerisation domain"/>
    <property type="match status" value="1"/>
</dbReference>
<dbReference type="Gene3D" id="2.40.270.10">
    <property type="entry name" value="DNA-directed RNA polymerase, subunit 2, domain 6"/>
    <property type="match status" value="2"/>
</dbReference>
<evidence type="ECO:0000259" key="11">
    <source>
        <dbReference type="Pfam" id="PF04560"/>
    </source>
</evidence>
<comment type="catalytic activity">
    <reaction evidence="5 6 8">
        <text>RNA(n) + a ribonucleoside 5'-triphosphate = RNA(n+1) + diphosphate</text>
        <dbReference type="Rhea" id="RHEA:21248"/>
        <dbReference type="Rhea" id="RHEA-COMP:14527"/>
        <dbReference type="Rhea" id="RHEA-COMP:17342"/>
        <dbReference type="ChEBI" id="CHEBI:33019"/>
        <dbReference type="ChEBI" id="CHEBI:61557"/>
        <dbReference type="ChEBI" id="CHEBI:140395"/>
        <dbReference type="EC" id="2.7.7.6"/>
    </reaction>
</comment>
<comment type="function">
    <text evidence="6 8">DNA-dependent RNA polymerase catalyzes the transcription of DNA into RNA using the four ribonucleoside triphosphates as substrates.</text>
</comment>
<evidence type="ECO:0000256" key="3">
    <source>
        <dbReference type="ARBA" id="ARBA00022695"/>
    </source>
</evidence>
<dbReference type="CDD" id="cd00653">
    <property type="entry name" value="RNA_pol_B_RPB2"/>
    <property type="match status" value="1"/>
</dbReference>
<evidence type="ECO:0000256" key="5">
    <source>
        <dbReference type="ARBA" id="ARBA00048552"/>
    </source>
</evidence>
<feature type="domain" description="RNA polymerase Rpb2" evidence="12">
    <location>
        <begin position="363"/>
        <end position="430"/>
    </location>
</feature>
<keyword evidence="4 6" id="KW-0804">Transcription</keyword>
<dbReference type="Proteomes" id="UP000632377">
    <property type="component" value="Unassembled WGS sequence"/>
</dbReference>
<dbReference type="Gene3D" id="3.90.1110.10">
    <property type="entry name" value="RNA polymerase Rpb2, domain 2"/>
    <property type="match status" value="2"/>
</dbReference>
<dbReference type="InterPro" id="IPR014724">
    <property type="entry name" value="RNA_pol_RPB2_OB-fold"/>
</dbReference>
<dbReference type="SUPFAM" id="SSF64484">
    <property type="entry name" value="beta and beta-prime subunits of DNA dependent RNA-polymerase"/>
    <property type="match status" value="1"/>
</dbReference>
<evidence type="ECO:0000256" key="8">
    <source>
        <dbReference type="RuleBase" id="RU363031"/>
    </source>
</evidence>
<dbReference type="NCBIfam" id="NF001616">
    <property type="entry name" value="PRK00405.1"/>
    <property type="match status" value="1"/>
</dbReference>
<dbReference type="InterPro" id="IPR007644">
    <property type="entry name" value="RNA_pol_bsu_protrusion"/>
</dbReference>
<feature type="domain" description="RNA polymerase beta subunit protrusion" evidence="13">
    <location>
        <begin position="26"/>
        <end position="474"/>
    </location>
</feature>
<feature type="domain" description="RNA polymerase Rpb2" evidence="11">
    <location>
        <begin position="1084"/>
        <end position="1158"/>
    </location>
</feature>
<feature type="domain" description="RNA polymerase Rpb2" evidence="12">
    <location>
        <begin position="140"/>
        <end position="296"/>
    </location>
</feature>
<keyword evidence="2 6" id="KW-0808">Transferase</keyword>
<dbReference type="NCBIfam" id="TIGR02013">
    <property type="entry name" value="rpoB"/>
    <property type="match status" value="1"/>
</dbReference>
<dbReference type="InterPro" id="IPR007642">
    <property type="entry name" value="RNA_pol_Rpb2_2"/>
</dbReference>
<dbReference type="InterPro" id="IPR037033">
    <property type="entry name" value="DNA-dir_RNAP_su2_hyb_sf"/>
</dbReference>
<evidence type="ECO:0000259" key="14">
    <source>
        <dbReference type="Pfam" id="PF04565"/>
    </source>
</evidence>
<comment type="caution">
    <text evidence="16">The sequence shown here is derived from an EMBL/GenBank/DDBJ whole genome shotgun (WGS) entry which is preliminary data.</text>
</comment>
<dbReference type="InterPro" id="IPR042107">
    <property type="entry name" value="DNA-dir_RNA_pol_bsu_ext_1_sf"/>
</dbReference>
<feature type="domain" description="DNA-directed RNA polymerase subunit 2 hybrid-binding" evidence="10">
    <location>
        <begin position="696"/>
        <end position="1082"/>
    </location>
</feature>
<dbReference type="InterPro" id="IPR015712">
    <property type="entry name" value="DNA-dir_RNA_pol_su2"/>
</dbReference>
<feature type="domain" description="RNA polymerase Rpb2" evidence="14">
    <location>
        <begin position="489"/>
        <end position="557"/>
    </location>
</feature>
<dbReference type="Gene3D" id="2.30.150.10">
    <property type="entry name" value="DNA-directed RNA polymerase, beta subunit, external 1 domain"/>
    <property type="match status" value="1"/>
</dbReference>
<evidence type="ECO:0000313" key="17">
    <source>
        <dbReference type="Proteomes" id="UP000632377"/>
    </source>
</evidence>
<dbReference type="EMBL" id="JAESWC010000026">
    <property type="protein sequence ID" value="MBL4938648.1"/>
    <property type="molecule type" value="Genomic_DNA"/>
</dbReference>
<dbReference type="Pfam" id="PF04563">
    <property type="entry name" value="RNA_pol_Rpb2_1"/>
    <property type="match status" value="1"/>
</dbReference>
<dbReference type="InterPro" id="IPR007641">
    <property type="entry name" value="RNA_pol_Rpb2_7"/>
</dbReference>
<evidence type="ECO:0000256" key="4">
    <source>
        <dbReference type="ARBA" id="ARBA00023163"/>
    </source>
</evidence>
<dbReference type="GO" id="GO:0003899">
    <property type="term" value="F:DNA-directed RNA polymerase activity"/>
    <property type="evidence" value="ECO:0007669"/>
    <property type="project" value="UniProtKB-EC"/>
</dbReference>
<comment type="similarity">
    <text evidence="6 7">Belongs to the RNA polymerase beta chain family.</text>
</comment>
<dbReference type="HAMAP" id="MF_01321">
    <property type="entry name" value="RNApol_bact_RpoB"/>
    <property type="match status" value="1"/>
</dbReference>
<evidence type="ECO:0000256" key="2">
    <source>
        <dbReference type="ARBA" id="ARBA00022679"/>
    </source>
</evidence>
<keyword evidence="3 6" id="KW-0548">Nucleotidyltransferase</keyword>
<evidence type="ECO:0000259" key="10">
    <source>
        <dbReference type="Pfam" id="PF00562"/>
    </source>
</evidence>
<accession>A0ABS1TL14</accession>
<dbReference type="RefSeq" id="WP_202751412.1">
    <property type="nucleotide sequence ID" value="NZ_JAESWC010000026.1"/>
</dbReference>
<feature type="compositionally biased region" description="Acidic residues" evidence="9">
    <location>
        <begin position="1196"/>
        <end position="1208"/>
    </location>
</feature>
<feature type="domain" description="DNA-directed RNA polymerase beta subunit external 1" evidence="15">
    <location>
        <begin position="567"/>
        <end position="634"/>
    </location>
</feature>
<sequence>MVHPVQVGKRTRMSFSKLKEVADMPNLIEVQLDSYQWFLDEGLQEVFDDINPIADYTGNLVLEFVGYKLDLDNIKYSVEECKERDATYAAPLKVKVRLLNKETGEVKEQEVFMGDFPLMTEQGTFVINGAERVIVSQLVRSPGVYYSYSVDKTGKKLYASTVIPNRGAWLEYETDSNDVIYVRIDKTRKLPITILARAMGYGSDAELTTFFGDEERLRASIEKDSTKTKEEALLEIYKRLRPGEPPTVESATSLIDSLFFDAKRYDLSRVGRYKFNKKLALNLRIANQISAKDIIHPITGEILLQKGEKIDREKALEIQDAGINSVDIVVEDKVIRVIGNYFVKLSKVVDFNVDDLNIRELVHYPTLKEILDNFSDEKVIKEEIKKNIHRLIPKHIIKDDIYATISYELGLTYGVGHVDDIDHLGNRRLRSVGELLQNQFRIGLSRMERVVKERMTIQDQEIITPQALINIRPVAAAIKEFFGSSQLSQFMDQTNPLSELTHKRRLSALGPGGLSRERAGFEVRDVHHSHYGRMCPIETPEGPNIGLINSLATYARVNEYGFIESPYRLIDKKTGIITNDIIYLTANEEDEYLVAQSNEPIDEDGKFVDKRVTVRAQEEVIVVPREDVDLMDISPRQLVSVATAMIPFLENDDASRALMGSNMQRQAVPLLKAAAPIVGTGIEFKAAVDSGVLPKAKNAGVVTYVSANEVRVRRDSDGGIDTYRLLKFKRSNQGTCINQKPIVNGGEKVEVGTVLADGPSTDLGEIALGKNILIGFITWEGYNYEDAMLISEKLVAEDVFTSIHIEEYEAESRDTKLGPEEITRDIPNVGDDALKDIDERGIIRIGAEVRSGDILVGKVTPKGETELTAEERLLRAIFGEKAREVRDTSLRVPHGEAGIIVDVKVFTRENGDELPPGVNKLVRCYIAQKRKISVGDKMAGRHGNKGVISRVLPEEDMPFLPDGRPLQICLNPLGVPSRMNIGQVLEVHLGWAAANLGWHIATPVFDGATESDIRECLQKAGYDSDGKTMLYDGRTGEAFDNRVTVGYMYILKLAHLVDDKIHARSTGPYSLVTQQPLGGKAQFGGQRFGEMEVWALEAYGAAYTLQEILTVKSDDVVGRVKTYESIVKGENIPEPGVPESFKVLIKELQALCLDVKVLNDDNQEVKLKESVEEELEELEVNIEGTEDIIPPAPTEEYIETDDDVEEDVELDYDDLPLDSFDEELELDDFNDEH</sequence>
<dbReference type="Pfam" id="PF04560">
    <property type="entry name" value="RNA_pol_Rpb2_7"/>
    <property type="match status" value="1"/>
</dbReference>
<gene>
    <name evidence="6 16" type="primary">rpoB</name>
    <name evidence="16" type="ORF">JK636_23360</name>
</gene>
<evidence type="ECO:0000259" key="15">
    <source>
        <dbReference type="Pfam" id="PF10385"/>
    </source>
</evidence>
<reference evidence="16 17" key="1">
    <citation type="submission" date="2021-01" db="EMBL/GenBank/DDBJ databases">
        <title>Genome public.</title>
        <authorList>
            <person name="Liu C."/>
            <person name="Sun Q."/>
        </authorList>
    </citation>
    <scope>NUCLEOTIDE SEQUENCE [LARGE SCALE GENOMIC DNA]</scope>
    <source>
        <strain evidence="16 17">YIM B02515</strain>
    </source>
</reference>
<evidence type="ECO:0000256" key="9">
    <source>
        <dbReference type="SAM" id="MobiDB-lite"/>
    </source>
</evidence>
<dbReference type="InterPro" id="IPR007121">
    <property type="entry name" value="RNA_pol_bsu_CS"/>
</dbReference>
<evidence type="ECO:0000256" key="6">
    <source>
        <dbReference type="HAMAP-Rule" id="MF_01321"/>
    </source>
</evidence>
<dbReference type="GO" id="GO:0000428">
    <property type="term" value="C:DNA-directed RNA polymerase complex"/>
    <property type="evidence" value="ECO:0007669"/>
    <property type="project" value="UniProtKB-KW"/>
</dbReference>
<name>A0ABS1TL14_9CLOT</name>
<dbReference type="InterPro" id="IPR007120">
    <property type="entry name" value="DNA-dir_RNAP_su2_dom"/>
</dbReference>
<keyword evidence="1 6" id="KW-0240">DNA-directed RNA polymerase</keyword>
<dbReference type="PROSITE" id="PS01166">
    <property type="entry name" value="RNA_POL_BETA"/>
    <property type="match status" value="1"/>
</dbReference>
<evidence type="ECO:0000259" key="12">
    <source>
        <dbReference type="Pfam" id="PF04561"/>
    </source>
</evidence>
<keyword evidence="17" id="KW-1185">Reference proteome</keyword>
<dbReference type="Gene3D" id="2.40.50.150">
    <property type="match status" value="1"/>
</dbReference>
<dbReference type="PANTHER" id="PTHR20856">
    <property type="entry name" value="DNA-DIRECTED RNA POLYMERASE I SUBUNIT 2"/>
    <property type="match status" value="1"/>
</dbReference>
<dbReference type="InterPro" id="IPR037034">
    <property type="entry name" value="RNA_pol_Rpb2_2_sf"/>
</dbReference>
<evidence type="ECO:0000259" key="13">
    <source>
        <dbReference type="Pfam" id="PF04563"/>
    </source>
</evidence>
<dbReference type="EC" id="2.7.7.6" evidence="6 8"/>
<dbReference type="InterPro" id="IPR019462">
    <property type="entry name" value="DNA-dir_RNA_pol_bsu_external_1"/>
</dbReference>
<dbReference type="Pfam" id="PF04565">
    <property type="entry name" value="RNA_pol_Rpb2_3"/>
    <property type="match status" value="1"/>
</dbReference>
<dbReference type="Pfam" id="PF10385">
    <property type="entry name" value="RNA_pol_Rpb2_45"/>
    <property type="match status" value="1"/>
</dbReference>
<dbReference type="Gene3D" id="2.40.50.100">
    <property type="match status" value="1"/>
</dbReference>
<organism evidence="16 17">
    <name type="scientific">Clostridium rhizosphaerae</name>
    <dbReference type="NCBI Taxonomy" id="2803861"/>
    <lineage>
        <taxon>Bacteria</taxon>
        <taxon>Bacillati</taxon>
        <taxon>Bacillota</taxon>
        <taxon>Clostridia</taxon>
        <taxon>Eubacteriales</taxon>
        <taxon>Clostridiaceae</taxon>
        <taxon>Clostridium</taxon>
    </lineage>
</organism>
<evidence type="ECO:0000256" key="7">
    <source>
        <dbReference type="RuleBase" id="RU000434"/>
    </source>
</evidence>
<dbReference type="InterPro" id="IPR007645">
    <property type="entry name" value="RNA_pol_Rpb2_3"/>
</dbReference>
<evidence type="ECO:0000256" key="1">
    <source>
        <dbReference type="ARBA" id="ARBA00022478"/>
    </source>
</evidence>
<proteinExistence type="inferred from homology"/>
<comment type="subunit">
    <text evidence="6 8">The RNAP catalytic core consists of 2 alpha, 1 beta, 1 beta' and 1 omega subunit. When a sigma factor is associated with the core the holoenzyme is formed, which can initiate transcription.</text>
</comment>
<evidence type="ECO:0000313" key="16">
    <source>
        <dbReference type="EMBL" id="MBL4938648.1"/>
    </source>
</evidence>